<evidence type="ECO:0000313" key="2">
    <source>
        <dbReference type="EMBL" id="MFD1684034.1"/>
    </source>
</evidence>
<feature type="transmembrane region" description="Helical" evidence="1">
    <location>
        <begin position="370"/>
        <end position="387"/>
    </location>
</feature>
<accession>A0ABD6DPF2</accession>
<feature type="transmembrane region" description="Helical" evidence="1">
    <location>
        <begin position="251"/>
        <end position="270"/>
    </location>
</feature>
<evidence type="ECO:0000313" key="3">
    <source>
        <dbReference type="Proteomes" id="UP001597092"/>
    </source>
</evidence>
<reference evidence="2 3" key="1">
    <citation type="journal article" date="2019" name="Int. J. Syst. Evol. Microbiol.">
        <title>The Global Catalogue of Microorganisms (GCM) 10K type strain sequencing project: providing services to taxonomists for standard genome sequencing and annotation.</title>
        <authorList>
            <consortium name="The Broad Institute Genomics Platform"/>
            <consortium name="The Broad Institute Genome Sequencing Center for Infectious Disease"/>
            <person name="Wu L."/>
            <person name="Ma J."/>
        </authorList>
    </citation>
    <scope>NUCLEOTIDE SEQUENCE [LARGE SCALE GENOMIC DNA]</scope>
    <source>
        <strain evidence="2 3">CGMCC 1.10387</strain>
    </source>
</reference>
<organism evidence="2 3">
    <name type="scientific">Halobellus litoreus</name>
    <dbReference type="NCBI Taxonomy" id="755310"/>
    <lineage>
        <taxon>Archaea</taxon>
        <taxon>Methanobacteriati</taxon>
        <taxon>Methanobacteriota</taxon>
        <taxon>Stenosarchaea group</taxon>
        <taxon>Halobacteria</taxon>
        <taxon>Halobacteriales</taxon>
        <taxon>Haloferacaceae</taxon>
        <taxon>Halobellus</taxon>
    </lineage>
</organism>
<feature type="transmembrane region" description="Helical" evidence="1">
    <location>
        <begin position="394"/>
        <end position="413"/>
    </location>
</feature>
<feature type="transmembrane region" description="Helical" evidence="1">
    <location>
        <begin position="282"/>
        <end position="301"/>
    </location>
</feature>
<keyword evidence="1" id="KW-0812">Transmembrane</keyword>
<protein>
    <submittedName>
        <fullName evidence="2">Uncharacterized protein</fullName>
    </submittedName>
</protein>
<gene>
    <name evidence="2" type="ORF">ACFSAS_00220</name>
</gene>
<keyword evidence="1" id="KW-0472">Membrane</keyword>
<dbReference type="EMBL" id="JBHUDP010000001">
    <property type="protein sequence ID" value="MFD1684034.1"/>
    <property type="molecule type" value="Genomic_DNA"/>
</dbReference>
<name>A0ABD6DPF2_9EURY</name>
<keyword evidence="3" id="KW-1185">Reference proteome</keyword>
<sequence length="414" mass="43948">MRYRWPLAFVLLVVAGALGSAFVGPGGVANGEDPAPERLLQPSEREGYVWPYTSRSRSVEGRTLALNVVVVGTPEAVRTVLTDRSELEWTPAENDQRLDESVSQLDESISQFDDSGSISPWRSARGAARYTYVADSRGAGEWVEPDYQLATGTYLGSRTHIRAYPGPSSDWTALQAHAEYWDWFRLRHTVTGVAEGSRTVERDLRDEPFVDDVSRAYHGYEGGGSDGWISVIRLSSATESAAMSAVGAADAAKLTLLGVVPAAAVLAAAVPPVRRRDLRDTALPLALVAIVLGVRSVGIAAEGLSPATNPKVFAGILYPLLAIGPLVVTALLARNRPSMRISLLAAAGLGAAFVLDFGAIGVRVVPVRLVLHRTALIGVLGLFAFGVADANRRIAGGGAILWLAMLVGTLLGMV</sequence>
<comment type="caution">
    <text evidence="2">The sequence shown here is derived from an EMBL/GenBank/DDBJ whole genome shotgun (WGS) entry which is preliminary data.</text>
</comment>
<dbReference type="Proteomes" id="UP001597092">
    <property type="component" value="Unassembled WGS sequence"/>
</dbReference>
<keyword evidence="1" id="KW-1133">Transmembrane helix</keyword>
<dbReference type="AlphaFoldDB" id="A0ABD6DPF2"/>
<dbReference type="RefSeq" id="WP_256308459.1">
    <property type="nucleotide sequence ID" value="NZ_JANHAW010000002.1"/>
</dbReference>
<evidence type="ECO:0000256" key="1">
    <source>
        <dbReference type="SAM" id="Phobius"/>
    </source>
</evidence>
<feature type="transmembrane region" description="Helical" evidence="1">
    <location>
        <begin position="313"/>
        <end position="332"/>
    </location>
</feature>
<proteinExistence type="predicted"/>
<feature type="transmembrane region" description="Helical" evidence="1">
    <location>
        <begin position="344"/>
        <end position="364"/>
    </location>
</feature>